<dbReference type="GO" id="GO:0008757">
    <property type="term" value="F:S-adenosylmethionine-dependent methyltransferase activity"/>
    <property type="evidence" value="ECO:0007669"/>
    <property type="project" value="InterPro"/>
</dbReference>
<feature type="domain" description="Methyltransferase type 11" evidence="1">
    <location>
        <begin position="54"/>
        <end position="141"/>
    </location>
</feature>
<evidence type="ECO:0000313" key="3">
    <source>
        <dbReference type="Proteomes" id="UP000257002"/>
    </source>
</evidence>
<comment type="caution">
    <text evidence="2">The sequence shown here is derived from an EMBL/GenBank/DDBJ whole genome shotgun (WGS) entry which is preliminary data.</text>
</comment>
<gene>
    <name evidence="2" type="ORF">DWQ51_19530</name>
</gene>
<keyword evidence="2" id="KW-0808">Transferase</keyword>
<keyword evidence="2" id="KW-0489">Methyltransferase</keyword>
<accession>A0A3E0LMF3</accession>
<reference evidence="2 3" key="1">
    <citation type="submission" date="2017-10" db="EMBL/GenBank/DDBJ databases">
        <title>A large-scale comparative metagenomic study reveals the eutrophication-driven functional interactions in six Microcystis-epibionts communities.</title>
        <authorList>
            <person name="Li Q."/>
            <person name="Lin F."/>
        </authorList>
    </citation>
    <scope>NUCLEOTIDE SEQUENCE [LARGE SCALE GENOMIC DNA]</scope>
    <source>
        <strain evidence="2">TW10</strain>
    </source>
</reference>
<dbReference type="Proteomes" id="UP000257002">
    <property type="component" value="Unassembled WGS sequence"/>
</dbReference>
<dbReference type="InterPro" id="IPR029063">
    <property type="entry name" value="SAM-dependent_MTases_sf"/>
</dbReference>
<dbReference type="EMBL" id="QQWD01000029">
    <property type="protein sequence ID" value="REJ48043.1"/>
    <property type="molecule type" value="Genomic_DNA"/>
</dbReference>
<dbReference type="InterPro" id="IPR013216">
    <property type="entry name" value="Methyltransf_11"/>
</dbReference>
<dbReference type="Gene3D" id="3.40.50.150">
    <property type="entry name" value="Vaccinia Virus protein VP39"/>
    <property type="match status" value="1"/>
</dbReference>
<sequence length="268" mass="30974">MDNMTQADTSIVAVYDHHYASNSTVEKEWTELGSYSRLHNTLKVIKDHQFDSTIDVGAGDGMVLQRLSQSEKFGNLNAVEISEAAAETIQSLPIPRLKEVKTFDGYNIPFQSNSFDLATCYHVIEHVEHPRLLLREIARISRYQVFEIPLDYYPGIDSNIDRLMAYGHISVYTPSLFRFLLKSEGFSIISEHLSDNSWQSQKFMITHSKKSINKDLRLFKAQLSNLKRNLVRLFASQQYNQEFSYNAYTCFCEFKAKPEIGYDQVNLW</sequence>
<dbReference type="SUPFAM" id="SSF53335">
    <property type="entry name" value="S-adenosyl-L-methionine-dependent methyltransferases"/>
    <property type="match status" value="1"/>
</dbReference>
<evidence type="ECO:0000259" key="1">
    <source>
        <dbReference type="Pfam" id="PF08241"/>
    </source>
</evidence>
<name>A0A3E0LMF3_9CHRO</name>
<dbReference type="Pfam" id="PF08241">
    <property type="entry name" value="Methyltransf_11"/>
    <property type="match status" value="1"/>
</dbReference>
<dbReference type="GO" id="GO:0032259">
    <property type="term" value="P:methylation"/>
    <property type="evidence" value="ECO:0007669"/>
    <property type="project" value="UniProtKB-KW"/>
</dbReference>
<organism evidence="2 3">
    <name type="scientific">Microcystis wesenbergii TW10</name>
    <dbReference type="NCBI Taxonomy" id="2060474"/>
    <lineage>
        <taxon>Bacteria</taxon>
        <taxon>Bacillati</taxon>
        <taxon>Cyanobacteriota</taxon>
        <taxon>Cyanophyceae</taxon>
        <taxon>Oscillatoriophycideae</taxon>
        <taxon>Chroococcales</taxon>
        <taxon>Microcystaceae</taxon>
        <taxon>Microcystis</taxon>
    </lineage>
</organism>
<protein>
    <submittedName>
        <fullName evidence="2">Class I SAM-dependent methyltransferase</fullName>
    </submittedName>
</protein>
<proteinExistence type="predicted"/>
<dbReference type="AlphaFoldDB" id="A0A3E0LMF3"/>
<evidence type="ECO:0000313" key="2">
    <source>
        <dbReference type="EMBL" id="REJ48043.1"/>
    </source>
</evidence>